<dbReference type="RefSeq" id="WP_092208951.1">
    <property type="nucleotide sequence ID" value="NZ_FMUX01000002.1"/>
</dbReference>
<dbReference type="CDD" id="cd17990">
    <property type="entry name" value="DEXHc_HrpB"/>
    <property type="match status" value="1"/>
</dbReference>
<dbReference type="InterPro" id="IPR011545">
    <property type="entry name" value="DEAD/DEAH_box_helicase_dom"/>
</dbReference>
<dbReference type="Pfam" id="PF24473">
    <property type="entry name" value="CON_HrpB"/>
    <property type="match status" value="1"/>
</dbReference>
<dbReference type="InterPro" id="IPR027417">
    <property type="entry name" value="P-loop_NTPase"/>
</dbReference>
<dbReference type="PANTHER" id="PTHR43519:SF1">
    <property type="entry name" value="ATP-DEPENDENT RNA HELICASE HRPB"/>
    <property type="match status" value="1"/>
</dbReference>
<dbReference type="GO" id="GO:0005524">
    <property type="term" value="F:ATP binding"/>
    <property type="evidence" value="ECO:0007669"/>
    <property type="project" value="UniProtKB-KW"/>
</dbReference>
<dbReference type="SMART" id="SM00487">
    <property type="entry name" value="DEXDc"/>
    <property type="match status" value="1"/>
</dbReference>
<evidence type="ECO:0000256" key="3">
    <source>
        <dbReference type="ARBA" id="ARBA00022806"/>
    </source>
</evidence>
<feature type="domain" description="Helicase C-terminal" evidence="6">
    <location>
        <begin position="201"/>
        <end position="375"/>
    </location>
</feature>
<dbReference type="Proteomes" id="UP000198870">
    <property type="component" value="Unassembled WGS sequence"/>
</dbReference>
<dbReference type="PANTHER" id="PTHR43519">
    <property type="entry name" value="ATP-DEPENDENT RNA HELICASE HRPB"/>
    <property type="match status" value="1"/>
</dbReference>
<evidence type="ECO:0000259" key="5">
    <source>
        <dbReference type="PROSITE" id="PS51192"/>
    </source>
</evidence>
<dbReference type="Pfam" id="PF08482">
    <property type="entry name" value="HrpB_C"/>
    <property type="match status" value="1"/>
</dbReference>
<dbReference type="Pfam" id="PF00270">
    <property type="entry name" value="DEAD"/>
    <property type="match status" value="1"/>
</dbReference>
<dbReference type="InterPro" id="IPR014001">
    <property type="entry name" value="Helicase_ATP-bd"/>
</dbReference>
<dbReference type="PROSITE" id="PS51194">
    <property type="entry name" value="HELICASE_CTER"/>
    <property type="match status" value="1"/>
</dbReference>
<dbReference type="Gene3D" id="3.40.50.300">
    <property type="entry name" value="P-loop containing nucleotide triphosphate hydrolases"/>
    <property type="match status" value="2"/>
</dbReference>
<accession>A0A1G5C6U2</accession>
<dbReference type="GO" id="GO:0004386">
    <property type="term" value="F:helicase activity"/>
    <property type="evidence" value="ECO:0007669"/>
    <property type="project" value="UniProtKB-KW"/>
</dbReference>
<keyword evidence="2" id="KW-0378">Hydrolase</keyword>
<proteinExistence type="predicted"/>
<evidence type="ECO:0000313" key="8">
    <source>
        <dbReference type="Proteomes" id="UP000198870"/>
    </source>
</evidence>
<name>A0A1G5C6U2_9BACT</name>
<dbReference type="OrthoDB" id="9805617at2"/>
<organism evidence="7 8">
    <name type="scientific">Desulfoluna spongiiphila</name>
    <dbReference type="NCBI Taxonomy" id="419481"/>
    <lineage>
        <taxon>Bacteria</taxon>
        <taxon>Pseudomonadati</taxon>
        <taxon>Thermodesulfobacteriota</taxon>
        <taxon>Desulfobacteria</taxon>
        <taxon>Desulfobacterales</taxon>
        <taxon>Desulfolunaceae</taxon>
        <taxon>Desulfoluna</taxon>
    </lineage>
</organism>
<dbReference type="InterPro" id="IPR007502">
    <property type="entry name" value="Helicase-assoc_dom"/>
</dbReference>
<dbReference type="InterPro" id="IPR049614">
    <property type="entry name" value="HrpB_DEXH"/>
</dbReference>
<protein>
    <submittedName>
        <fullName evidence="7">ATP-dependent helicase HrpB</fullName>
    </submittedName>
</protein>
<feature type="domain" description="Helicase ATP-binding" evidence="5">
    <location>
        <begin position="15"/>
        <end position="179"/>
    </location>
</feature>
<dbReference type="GO" id="GO:0016787">
    <property type="term" value="F:hydrolase activity"/>
    <property type="evidence" value="ECO:0007669"/>
    <property type="project" value="UniProtKB-KW"/>
</dbReference>
<keyword evidence="8" id="KW-1185">Reference proteome</keyword>
<evidence type="ECO:0000256" key="1">
    <source>
        <dbReference type="ARBA" id="ARBA00022741"/>
    </source>
</evidence>
<dbReference type="GO" id="GO:0003676">
    <property type="term" value="F:nucleic acid binding"/>
    <property type="evidence" value="ECO:0007669"/>
    <property type="project" value="InterPro"/>
</dbReference>
<dbReference type="EMBL" id="FMUX01000002">
    <property type="protein sequence ID" value="SCX98051.1"/>
    <property type="molecule type" value="Genomic_DNA"/>
</dbReference>
<keyword evidence="1" id="KW-0547">Nucleotide-binding</keyword>
<gene>
    <name evidence="7" type="ORF">SAMN05216233_102413</name>
</gene>
<dbReference type="NCBIfam" id="TIGR01970">
    <property type="entry name" value="DEAH_box_HrpB"/>
    <property type="match status" value="1"/>
</dbReference>
<keyword evidence="3 7" id="KW-0347">Helicase</keyword>
<dbReference type="SUPFAM" id="SSF52540">
    <property type="entry name" value="P-loop containing nucleoside triphosphate hydrolases"/>
    <property type="match status" value="1"/>
</dbReference>
<dbReference type="CDD" id="cd18791">
    <property type="entry name" value="SF2_C_RHA"/>
    <property type="match status" value="1"/>
</dbReference>
<dbReference type="InterPro" id="IPR013689">
    <property type="entry name" value="RNA_helicase_ATP-dep_HrpB_C"/>
</dbReference>
<dbReference type="Gene3D" id="1.20.120.1080">
    <property type="match status" value="1"/>
</dbReference>
<evidence type="ECO:0000256" key="2">
    <source>
        <dbReference type="ARBA" id="ARBA00022801"/>
    </source>
</evidence>
<evidence type="ECO:0000259" key="6">
    <source>
        <dbReference type="PROSITE" id="PS51194"/>
    </source>
</evidence>
<dbReference type="InterPro" id="IPR056329">
    <property type="entry name" value="CON_HrpB"/>
</dbReference>
<dbReference type="InterPro" id="IPR010225">
    <property type="entry name" value="HrpB"/>
</dbReference>
<dbReference type="PIRSF" id="PIRSF005496">
    <property type="entry name" value="ATP_hel_hrpB"/>
    <property type="match status" value="1"/>
</dbReference>
<evidence type="ECO:0000256" key="4">
    <source>
        <dbReference type="ARBA" id="ARBA00022840"/>
    </source>
</evidence>
<dbReference type="PROSITE" id="PS51192">
    <property type="entry name" value="HELICASE_ATP_BIND_1"/>
    <property type="match status" value="1"/>
</dbReference>
<dbReference type="STRING" id="419481.SAMN05216233_102413"/>
<reference evidence="7 8" key="1">
    <citation type="submission" date="2016-10" db="EMBL/GenBank/DDBJ databases">
        <authorList>
            <person name="de Groot N.N."/>
        </authorList>
    </citation>
    <scope>NUCLEOTIDE SEQUENCE [LARGE SCALE GENOMIC DNA]</scope>
    <source>
        <strain evidence="7 8">AA1</strain>
    </source>
</reference>
<dbReference type="SMART" id="SM00490">
    <property type="entry name" value="HELICc"/>
    <property type="match status" value="1"/>
</dbReference>
<dbReference type="FunFam" id="3.40.50.300:FF:002125">
    <property type="entry name" value="ATP-dependent helicase HrpB"/>
    <property type="match status" value="1"/>
</dbReference>
<keyword evidence="4" id="KW-0067">ATP-binding</keyword>
<sequence length="835" mass="90334">MSPTLPIHDVLDEIRDALEAGLSAVIQAPPGAGKTTGVPLALLEAPFLAGRKIVMLEPRRLAARASATRMAEMLGEQVGETVGYRIRMEKKISAATRIEVVTEGILTRMIQSDPELSGIGLVIFDEFHERNLNSDLGLALTLECQGVLREDLRVLLMSATLDAAPAARLLGDAPVITSEGRAFPVTTRHLPLREPTPTRRDIEAACARAVTKGLCEEDGDMLVFLPGAGEIRRVEERLRKMDLPPHTDLYPLFGALTKAEQDHAIKPSPAGRRKVVLATAIAETSLTIDGVTLVVDAGLMRVSRFSPGSGMGRLVTLPVSKASADQRRGRAGRTAPGICYRLWSEARTGTLTPFTAPEILHADLAPLVLELALWGVTDPAELTWLDVPPEGSCGQAREVLKALGGLDEKGHITAHGKAMARLGVHPRLAHMLLVAKEKKAGPEACLLAALLTERDPLAGNRNDVDIRLRMEAMIKKGNRDARLNPGAAARIRETARQLGGRLAIKGAPNNPALAGRLLALAFPDRIAMARPGRPGYFQMTSGSGAFIHESDPLAFEPFIAIADLDGNRQNARVYLGAPLAQERLEADHGRRMTQEVVVSWNEKKGRVEAVTRRSLGAVVLSENPLKKPDADAVTCALIQGIQSRGLSVLPWNKTTRSLQTRVLFLRNHAGFDDLPDLSDTALEKTAPQWLAPFLIGITGMGALSKMDLAGALTALIPFAWHRKIDTLAPTHMAIPSGTRIPLDYGSGEPPVLAARIQQLFGLTDTPTVAKGRVPVTCHLLSPASRPMQVTKDLSSFWANTYPEVKKELKARYPKHPWPDDPLTAIATNRAKRKRT</sequence>
<dbReference type="InterPro" id="IPR001650">
    <property type="entry name" value="Helicase_C-like"/>
</dbReference>
<dbReference type="Pfam" id="PF00271">
    <property type="entry name" value="Helicase_C"/>
    <property type="match status" value="1"/>
</dbReference>
<dbReference type="AlphaFoldDB" id="A0A1G5C6U2"/>
<evidence type="ECO:0000313" key="7">
    <source>
        <dbReference type="EMBL" id="SCX98051.1"/>
    </source>
</evidence>
<dbReference type="SMART" id="SM00847">
    <property type="entry name" value="HA2"/>
    <property type="match status" value="1"/>
</dbReference>